<dbReference type="Gene3D" id="4.10.60.10">
    <property type="entry name" value="Zinc finger, CCHC-type"/>
    <property type="match status" value="1"/>
</dbReference>
<keyword evidence="1" id="KW-0479">Metal-binding</keyword>
<feature type="compositionally biased region" description="Low complexity" evidence="2">
    <location>
        <begin position="372"/>
        <end position="387"/>
    </location>
</feature>
<dbReference type="PANTHER" id="PTHR31286:SF180">
    <property type="entry name" value="OS10G0362600 PROTEIN"/>
    <property type="match status" value="1"/>
</dbReference>
<dbReference type="PROSITE" id="PS50158">
    <property type="entry name" value="ZF_CCHC"/>
    <property type="match status" value="1"/>
</dbReference>
<dbReference type="PROSITE" id="PS00901">
    <property type="entry name" value="CYS_SYNTHASE"/>
    <property type="match status" value="1"/>
</dbReference>
<evidence type="ECO:0000256" key="1">
    <source>
        <dbReference type="PROSITE-ProRule" id="PRU00047"/>
    </source>
</evidence>
<dbReference type="InterPro" id="IPR001878">
    <property type="entry name" value="Znf_CCHC"/>
</dbReference>
<organism evidence="4 5">
    <name type="scientific">Riccia sorocarpa</name>
    <dbReference type="NCBI Taxonomy" id="122646"/>
    <lineage>
        <taxon>Eukaryota</taxon>
        <taxon>Viridiplantae</taxon>
        <taxon>Streptophyta</taxon>
        <taxon>Embryophyta</taxon>
        <taxon>Marchantiophyta</taxon>
        <taxon>Marchantiopsida</taxon>
        <taxon>Marchantiidae</taxon>
        <taxon>Marchantiales</taxon>
        <taxon>Ricciaceae</taxon>
        <taxon>Riccia</taxon>
    </lineage>
</organism>
<proteinExistence type="predicted"/>
<protein>
    <recommendedName>
        <fullName evidence="3">CCHC-type domain-containing protein</fullName>
    </recommendedName>
</protein>
<keyword evidence="1" id="KW-0862">Zinc</keyword>
<keyword evidence="5" id="KW-1185">Reference proteome</keyword>
<keyword evidence="1" id="KW-0863">Zinc-finger</keyword>
<evidence type="ECO:0000313" key="4">
    <source>
        <dbReference type="EMBL" id="KAL3676885.1"/>
    </source>
</evidence>
<dbReference type="AlphaFoldDB" id="A0ABD3GFU3"/>
<dbReference type="SUPFAM" id="SSF53686">
    <property type="entry name" value="Tryptophan synthase beta subunit-like PLP-dependent enzymes"/>
    <property type="match status" value="1"/>
</dbReference>
<reference evidence="4 5" key="1">
    <citation type="submission" date="2024-09" db="EMBL/GenBank/DDBJ databases">
        <title>Chromosome-scale assembly of Riccia sorocarpa.</title>
        <authorList>
            <person name="Paukszto L."/>
        </authorList>
    </citation>
    <scope>NUCLEOTIDE SEQUENCE [LARGE SCALE GENOMIC DNA]</scope>
    <source>
        <strain evidence="4">LP-2024</strain>
        <tissue evidence="4">Aerial parts of the thallus</tissue>
    </source>
</reference>
<sequence length="495" mass="55509">MTIPPKKLAGAGRERAERSSWSVAMAMWSMAMAIRTMGVCGLIYIACRRLPTALPSKSTKERSENVRSLSRDQRRLIEWSLITLNKVSEETGCEIYGKAEFLNPGGSVKNRAALFIIKDAEEDMVVHPTEAEGAELRTADRFTYHKVIGKMVGSLVESKQVQGRVWPGASRLTLDEDLAKQAFGLLKQTAVLLFTTEEVPSRDKVDTWTQNVIMGRRGRQVTARREISCKDYMILMATEQEKQILLQDPPRSMDGKAIMMMAWSPSYNYKDVGKASKQMSSELPNLDPLLLGHATKILQTLDQVLYHSVTTTTETRYAHIRACIMRMDVENLPKAVVIDLPWGGHVLQEIKYTFLPDTCFRCRQRGHRAAECTNTNNTNGNAAPNITRTFFTPKKKNTPAPYQHNQHAPGKDPRTPGKIQPTNLNRKWKPKDNATTSDISTPNPFQALQTEKDSPLPHGVAPNGNQQQSERPIGKRKPERKGDEGGQHFGWDLGS</sequence>
<dbReference type="Pfam" id="PF00098">
    <property type="entry name" value="zf-CCHC"/>
    <property type="match status" value="1"/>
</dbReference>
<evidence type="ECO:0000313" key="5">
    <source>
        <dbReference type="Proteomes" id="UP001633002"/>
    </source>
</evidence>
<evidence type="ECO:0000259" key="3">
    <source>
        <dbReference type="PROSITE" id="PS50158"/>
    </source>
</evidence>
<dbReference type="InterPro" id="IPR040256">
    <property type="entry name" value="At4g02000-like"/>
</dbReference>
<dbReference type="Gene3D" id="3.40.50.1100">
    <property type="match status" value="2"/>
</dbReference>
<dbReference type="PANTHER" id="PTHR31286">
    <property type="entry name" value="GLYCINE-RICH CELL WALL STRUCTURAL PROTEIN 1.8-LIKE"/>
    <property type="match status" value="1"/>
</dbReference>
<dbReference type="SMART" id="SM00343">
    <property type="entry name" value="ZnF_C2HC"/>
    <property type="match status" value="1"/>
</dbReference>
<feature type="region of interest" description="Disordered" evidence="2">
    <location>
        <begin position="372"/>
        <end position="495"/>
    </location>
</feature>
<dbReference type="EMBL" id="JBJQOH010000008">
    <property type="protein sequence ID" value="KAL3676885.1"/>
    <property type="molecule type" value="Genomic_DNA"/>
</dbReference>
<dbReference type="Proteomes" id="UP001633002">
    <property type="component" value="Unassembled WGS sequence"/>
</dbReference>
<comment type="caution">
    <text evidence="4">The sequence shown here is derived from an EMBL/GenBank/DDBJ whole genome shotgun (WGS) entry which is preliminary data.</text>
</comment>
<dbReference type="InterPro" id="IPR001216">
    <property type="entry name" value="P-phosphate_BS"/>
</dbReference>
<dbReference type="GO" id="GO:0008270">
    <property type="term" value="F:zinc ion binding"/>
    <property type="evidence" value="ECO:0007669"/>
    <property type="project" value="UniProtKB-KW"/>
</dbReference>
<feature type="domain" description="CCHC-type" evidence="3">
    <location>
        <begin position="359"/>
        <end position="374"/>
    </location>
</feature>
<feature type="compositionally biased region" description="Polar residues" evidence="2">
    <location>
        <begin position="433"/>
        <end position="449"/>
    </location>
</feature>
<gene>
    <name evidence="4" type="ORF">R1sor_026833</name>
</gene>
<accession>A0ABD3GFU3</accession>
<name>A0ABD3GFU3_9MARC</name>
<evidence type="ECO:0000256" key="2">
    <source>
        <dbReference type="SAM" id="MobiDB-lite"/>
    </source>
</evidence>
<dbReference type="InterPro" id="IPR036052">
    <property type="entry name" value="TrpB-like_PALP_sf"/>
</dbReference>